<keyword evidence="4" id="KW-1185">Reference proteome</keyword>
<dbReference type="GO" id="GO:0005975">
    <property type="term" value="P:carbohydrate metabolic process"/>
    <property type="evidence" value="ECO:0007669"/>
    <property type="project" value="InterPro"/>
</dbReference>
<dbReference type="InterPro" id="IPR001360">
    <property type="entry name" value="Glyco_hydro_1"/>
</dbReference>
<dbReference type="AlphaFoldDB" id="A0A6J5X7R9"/>
<proteinExistence type="inferred from homology"/>
<protein>
    <recommendedName>
        <fullName evidence="5">Beta-glucosidase</fullName>
    </recommendedName>
</protein>
<evidence type="ECO:0000313" key="4">
    <source>
        <dbReference type="Proteomes" id="UP000507245"/>
    </source>
</evidence>
<sequence length="241" mass="27443">MELRGGNLSQSFKQDEQVQNSQFPDDFLFGKIVDDDNGEVADDHYNRYLEDIELMHSLGTNAYRFSISWARILPDGMLGSVNPRGIIFYNKLIDNLLSKGIEPFVTLHHSDLPQVLEQRDGGWLSPVLREEFVHFASICFESFGDRVKYWVTINEPNMMAYFAYLKGLYPPARSPPFGNCSTGNSDTEPLIGMHNMLIAHAMARKQNGFIGIVAHAFMYEPLRDEERDRDAVERALAFNVA</sequence>
<dbReference type="OrthoDB" id="65569at2759"/>
<dbReference type="GO" id="GO:0008422">
    <property type="term" value="F:beta-glucosidase activity"/>
    <property type="evidence" value="ECO:0007669"/>
    <property type="project" value="TreeGrafter"/>
</dbReference>
<comment type="similarity">
    <text evidence="1 2">Belongs to the glycosyl hydrolase 1 family.</text>
</comment>
<dbReference type="Gene3D" id="3.20.20.80">
    <property type="entry name" value="Glycosidases"/>
    <property type="match status" value="1"/>
</dbReference>
<evidence type="ECO:0008006" key="5">
    <source>
        <dbReference type="Google" id="ProtNLM"/>
    </source>
</evidence>
<dbReference type="PANTHER" id="PTHR10353:SF175">
    <property type="entry name" value="BETA-GLUCOSIDASE 18-LIKE ISOFORM X1"/>
    <property type="match status" value="1"/>
</dbReference>
<dbReference type="Pfam" id="PF00232">
    <property type="entry name" value="Glyco_hydro_1"/>
    <property type="match status" value="1"/>
</dbReference>
<name>A0A6J5X7R9_PRUAR</name>
<dbReference type="InterPro" id="IPR017853">
    <property type="entry name" value="GH"/>
</dbReference>
<evidence type="ECO:0000256" key="1">
    <source>
        <dbReference type="ARBA" id="ARBA00010838"/>
    </source>
</evidence>
<evidence type="ECO:0000313" key="3">
    <source>
        <dbReference type="EMBL" id="CAB4307972.1"/>
    </source>
</evidence>
<reference evidence="4" key="1">
    <citation type="journal article" date="2020" name="Genome Biol.">
        <title>Gamete binning: chromosome-level and haplotype-resolved genome assembly enabled by high-throughput single-cell sequencing of gamete genomes.</title>
        <authorList>
            <person name="Campoy J.A."/>
            <person name="Sun H."/>
            <person name="Goel M."/>
            <person name="Jiao W.-B."/>
            <person name="Folz-Donahue K."/>
            <person name="Wang N."/>
            <person name="Rubio M."/>
            <person name="Liu C."/>
            <person name="Kukat C."/>
            <person name="Ruiz D."/>
            <person name="Huettel B."/>
            <person name="Schneeberger K."/>
        </authorList>
    </citation>
    <scope>NUCLEOTIDE SEQUENCE [LARGE SCALE GENOMIC DNA]</scope>
    <source>
        <strain evidence="4">cv. Rojo Pasion</strain>
    </source>
</reference>
<accession>A0A6J5X7R9</accession>
<dbReference type="PANTHER" id="PTHR10353">
    <property type="entry name" value="GLYCOSYL HYDROLASE"/>
    <property type="match status" value="1"/>
</dbReference>
<organism evidence="3 4">
    <name type="scientific">Prunus armeniaca</name>
    <name type="common">Apricot</name>
    <name type="synonym">Armeniaca vulgaris</name>
    <dbReference type="NCBI Taxonomy" id="36596"/>
    <lineage>
        <taxon>Eukaryota</taxon>
        <taxon>Viridiplantae</taxon>
        <taxon>Streptophyta</taxon>
        <taxon>Embryophyta</taxon>
        <taxon>Tracheophyta</taxon>
        <taxon>Spermatophyta</taxon>
        <taxon>Magnoliopsida</taxon>
        <taxon>eudicotyledons</taxon>
        <taxon>Gunneridae</taxon>
        <taxon>Pentapetalae</taxon>
        <taxon>rosids</taxon>
        <taxon>fabids</taxon>
        <taxon>Rosales</taxon>
        <taxon>Rosaceae</taxon>
        <taxon>Amygdaloideae</taxon>
        <taxon>Amygdaleae</taxon>
        <taxon>Prunus</taxon>
    </lineage>
</organism>
<gene>
    <name evidence="3" type="ORF">ORAREDHAP_LOCUS26994</name>
</gene>
<dbReference type="SUPFAM" id="SSF51445">
    <property type="entry name" value="(Trans)glycosidases"/>
    <property type="match status" value="1"/>
</dbReference>
<evidence type="ECO:0000256" key="2">
    <source>
        <dbReference type="RuleBase" id="RU003690"/>
    </source>
</evidence>
<dbReference type="EMBL" id="CAEKKB010000004">
    <property type="protein sequence ID" value="CAB4307972.1"/>
    <property type="molecule type" value="Genomic_DNA"/>
</dbReference>
<dbReference type="Proteomes" id="UP000507245">
    <property type="component" value="Unassembled WGS sequence"/>
</dbReference>